<proteinExistence type="predicted"/>
<dbReference type="Pfam" id="PF10074">
    <property type="entry name" value="RovC_DNA-bd"/>
    <property type="match status" value="1"/>
</dbReference>
<dbReference type="RefSeq" id="WP_012640568.1">
    <property type="nucleotide sequence ID" value="NC_011916.1"/>
</dbReference>
<dbReference type="AlphaFoldDB" id="A0A0H3CBH8"/>
<accession>A0A0H3CBH8</accession>
<dbReference type="PATRIC" id="fig|565050.3.peg.2741"/>
<dbReference type="Proteomes" id="UP000001364">
    <property type="component" value="Chromosome"/>
</dbReference>
<dbReference type="EMBL" id="CP001340">
    <property type="protein sequence ID" value="ACL96267.1"/>
    <property type="molecule type" value="Genomic_DNA"/>
</dbReference>
<sequence>MGQKTRRRRRMAPALDPKIADAAPWSEGLTDYDLDHLIVYLRLLDARHDNADWREVALVVLRRDAAQDEDLARACWETHLKRAEWMTRKGYKALLAAKIDRTV</sequence>
<evidence type="ECO:0000259" key="1">
    <source>
        <dbReference type="Pfam" id="PF10074"/>
    </source>
</evidence>
<organism evidence="2 3">
    <name type="scientific">Caulobacter vibrioides (strain NA1000 / CB15N)</name>
    <name type="common">Caulobacter crescentus</name>
    <dbReference type="NCBI Taxonomy" id="565050"/>
    <lineage>
        <taxon>Bacteria</taxon>
        <taxon>Pseudomonadati</taxon>
        <taxon>Pseudomonadota</taxon>
        <taxon>Alphaproteobacteria</taxon>
        <taxon>Caulobacterales</taxon>
        <taxon>Caulobacteraceae</taxon>
        <taxon>Caulobacter</taxon>
    </lineage>
</organism>
<evidence type="ECO:0000313" key="2">
    <source>
        <dbReference type="EMBL" id="ACL96267.1"/>
    </source>
</evidence>
<evidence type="ECO:0000313" key="3">
    <source>
        <dbReference type="Proteomes" id="UP000001364"/>
    </source>
</evidence>
<dbReference type="PhylomeDB" id="A0A0H3CBH8"/>
<gene>
    <name evidence="2" type="ordered locus">CCNA_02802</name>
</gene>
<dbReference type="HOGENOM" id="CLU_155900_0_0_5"/>
<feature type="domain" description="T6SS Transcription factor RovC-like DNA binding" evidence="1">
    <location>
        <begin position="9"/>
        <end position="95"/>
    </location>
</feature>
<dbReference type="InterPro" id="IPR018754">
    <property type="entry name" value="RovC-like_DNA-bd"/>
</dbReference>
<dbReference type="GeneID" id="7331126"/>
<dbReference type="RefSeq" id="YP_002518175.1">
    <property type="nucleotide sequence ID" value="NC_011916.1"/>
</dbReference>
<keyword evidence="3" id="KW-1185">Reference proteome</keyword>
<protein>
    <recommendedName>
        <fullName evidence="1">T6SS Transcription factor RovC-like DNA binding domain-containing protein</fullName>
    </recommendedName>
</protein>
<name>A0A0H3CBH8_CAUVN</name>
<dbReference type="OrthoDB" id="9811330at2"/>
<reference evidence="2 3" key="1">
    <citation type="journal article" date="2010" name="J. Bacteriol.">
        <title>The genetic basis of laboratory adaptation in Caulobacter crescentus.</title>
        <authorList>
            <person name="Marks M.E."/>
            <person name="Castro-Rojas C.M."/>
            <person name="Teiling C."/>
            <person name="Du L."/>
            <person name="Kapatral V."/>
            <person name="Walunas T.L."/>
            <person name="Crosson S."/>
        </authorList>
    </citation>
    <scope>NUCLEOTIDE SEQUENCE [LARGE SCALE GENOMIC DNA]</scope>
    <source>
        <strain evidence="3">NA1000 / CB15N</strain>
    </source>
</reference>
<dbReference type="KEGG" id="ccs:CCNA_02802"/>